<dbReference type="Pfam" id="PF13279">
    <property type="entry name" value="4HBT_2"/>
    <property type="match status" value="1"/>
</dbReference>
<dbReference type="Gene3D" id="3.10.129.10">
    <property type="entry name" value="Hotdog Thioesterase"/>
    <property type="match status" value="1"/>
</dbReference>
<dbReference type="SUPFAM" id="SSF54637">
    <property type="entry name" value="Thioesterase/thiol ester dehydrase-isomerase"/>
    <property type="match status" value="1"/>
</dbReference>
<dbReference type="EMBL" id="CAFBNF010000088">
    <property type="protein sequence ID" value="CAB4942364.1"/>
    <property type="molecule type" value="Genomic_DNA"/>
</dbReference>
<dbReference type="CDD" id="cd00586">
    <property type="entry name" value="4HBT"/>
    <property type="match status" value="1"/>
</dbReference>
<gene>
    <name evidence="1" type="ORF">UFOPK3773_00930</name>
</gene>
<protein>
    <submittedName>
        <fullName evidence="1">Unannotated protein</fullName>
    </submittedName>
</protein>
<proteinExistence type="predicted"/>
<dbReference type="InterPro" id="IPR050563">
    <property type="entry name" value="4-hydroxybenzoyl-CoA_TE"/>
</dbReference>
<dbReference type="GO" id="GO:0047617">
    <property type="term" value="F:fatty acyl-CoA hydrolase activity"/>
    <property type="evidence" value="ECO:0007669"/>
    <property type="project" value="TreeGrafter"/>
</dbReference>
<reference evidence="1" key="1">
    <citation type="submission" date="2020-05" db="EMBL/GenBank/DDBJ databases">
        <authorList>
            <person name="Chiriac C."/>
            <person name="Salcher M."/>
            <person name="Ghai R."/>
            <person name="Kavagutti S V."/>
        </authorList>
    </citation>
    <scope>NUCLEOTIDE SEQUENCE</scope>
</reference>
<sequence length="141" mass="15340">MTHRLEIALRWADLDLMGHVNNVRMAEMVQEARVVFAMGLAGEAGIGPTAVGAEGFSQVIARVEIDYLRQVLLTDRLITFDTSVERVGTTSFTVIHVGRVPDGHDVVRARSVMVCIDPASGRSAPIPAEWRVALESRAEAS</sequence>
<dbReference type="AlphaFoldDB" id="A0A6J7JII9"/>
<organism evidence="1">
    <name type="scientific">freshwater metagenome</name>
    <dbReference type="NCBI Taxonomy" id="449393"/>
    <lineage>
        <taxon>unclassified sequences</taxon>
        <taxon>metagenomes</taxon>
        <taxon>ecological metagenomes</taxon>
    </lineage>
</organism>
<name>A0A6J7JII9_9ZZZZ</name>
<evidence type="ECO:0000313" key="1">
    <source>
        <dbReference type="EMBL" id="CAB4942364.1"/>
    </source>
</evidence>
<dbReference type="InterPro" id="IPR029069">
    <property type="entry name" value="HotDog_dom_sf"/>
</dbReference>
<dbReference type="PANTHER" id="PTHR31793:SF24">
    <property type="entry name" value="LONG-CHAIN ACYL-COA THIOESTERASE FADM"/>
    <property type="match status" value="1"/>
</dbReference>
<accession>A0A6J7JII9</accession>
<dbReference type="PANTHER" id="PTHR31793">
    <property type="entry name" value="4-HYDROXYBENZOYL-COA THIOESTERASE FAMILY MEMBER"/>
    <property type="match status" value="1"/>
</dbReference>